<name>A0A937UTL7_9ACTN</name>
<dbReference type="EMBL" id="JAEACQ010000269">
    <property type="protein sequence ID" value="MBL7631395.1"/>
    <property type="molecule type" value="Genomic_DNA"/>
</dbReference>
<dbReference type="Proteomes" id="UP000604475">
    <property type="component" value="Unassembled WGS sequence"/>
</dbReference>
<reference evidence="2" key="1">
    <citation type="submission" date="2020-12" db="EMBL/GenBank/DDBJ databases">
        <title>Genomic characterization of non-nitrogen-fixing Frankia strains.</title>
        <authorList>
            <person name="Carlos-Shanley C."/>
            <person name="Guerra T."/>
            <person name="Hahn D."/>
        </authorList>
    </citation>
    <scope>NUCLEOTIDE SEQUENCE</scope>
    <source>
        <strain evidence="2">CN6</strain>
    </source>
</reference>
<evidence type="ECO:0000256" key="1">
    <source>
        <dbReference type="SAM" id="MobiDB-lite"/>
    </source>
</evidence>
<protein>
    <submittedName>
        <fullName evidence="2">Uncharacterized protein</fullName>
    </submittedName>
</protein>
<comment type="caution">
    <text evidence="2">The sequence shown here is derived from an EMBL/GenBank/DDBJ whole genome shotgun (WGS) entry which is preliminary data.</text>
</comment>
<sequence length="154" mass="15540">MSGARGNGLARRLEEAGVAAAGLVTVALTHGRRWLLRESRSSGPARRARQATAVTNAAVTNAAAMNAAATNAVAGAAAPVTSPRRAPAPAAAPEPARPAGAAFAERIPVPVRRDRPAPPRQGRLVEAGEGEGASRPAARARRGPRPAGDGRDDG</sequence>
<feature type="compositionally biased region" description="Low complexity" evidence="1">
    <location>
        <begin position="74"/>
        <end position="89"/>
    </location>
</feature>
<evidence type="ECO:0000313" key="2">
    <source>
        <dbReference type="EMBL" id="MBL7631395.1"/>
    </source>
</evidence>
<proteinExistence type="predicted"/>
<evidence type="ECO:0000313" key="3">
    <source>
        <dbReference type="Proteomes" id="UP000604475"/>
    </source>
</evidence>
<feature type="compositionally biased region" description="Low complexity" evidence="1">
    <location>
        <begin position="97"/>
        <end position="110"/>
    </location>
</feature>
<organism evidence="2 3">
    <name type="scientific">Frankia nepalensis</name>
    <dbReference type="NCBI Taxonomy" id="1836974"/>
    <lineage>
        <taxon>Bacteria</taxon>
        <taxon>Bacillati</taxon>
        <taxon>Actinomycetota</taxon>
        <taxon>Actinomycetes</taxon>
        <taxon>Frankiales</taxon>
        <taxon>Frankiaceae</taxon>
        <taxon>Frankia</taxon>
    </lineage>
</organism>
<dbReference type="AlphaFoldDB" id="A0A937UTL7"/>
<dbReference type="RefSeq" id="WP_203008193.1">
    <property type="nucleotide sequence ID" value="NZ_JADWYU010000259.1"/>
</dbReference>
<feature type="region of interest" description="Disordered" evidence="1">
    <location>
        <begin position="74"/>
        <end position="154"/>
    </location>
</feature>
<keyword evidence="3" id="KW-1185">Reference proteome</keyword>
<accession>A0A937UTL7</accession>
<gene>
    <name evidence="2" type="ORF">I7412_30395</name>
</gene>